<accession>A0A4R6AFJ8</accession>
<dbReference type="EMBL" id="SNAA01000003">
    <property type="protein sequence ID" value="TDL81872.1"/>
    <property type="molecule type" value="Genomic_DNA"/>
</dbReference>
<dbReference type="Pfam" id="PF13564">
    <property type="entry name" value="DoxX_2"/>
    <property type="match status" value="1"/>
</dbReference>
<keyword evidence="4 5" id="KW-0472">Membrane</keyword>
<evidence type="ECO:0000313" key="7">
    <source>
        <dbReference type="Proteomes" id="UP000295701"/>
    </source>
</evidence>
<keyword evidence="3 5" id="KW-1133">Transmembrane helix</keyword>
<evidence type="ECO:0000256" key="1">
    <source>
        <dbReference type="ARBA" id="ARBA00004141"/>
    </source>
</evidence>
<evidence type="ECO:0000256" key="3">
    <source>
        <dbReference type="ARBA" id="ARBA00022989"/>
    </source>
</evidence>
<evidence type="ECO:0000256" key="4">
    <source>
        <dbReference type="ARBA" id="ARBA00023136"/>
    </source>
</evidence>
<feature type="transmembrane region" description="Helical" evidence="5">
    <location>
        <begin position="90"/>
        <end position="108"/>
    </location>
</feature>
<name>A0A4R6AFJ8_9RHOB</name>
<dbReference type="RefSeq" id="WP_133395821.1">
    <property type="nucleotide sequence ID" value="NZ_SNAA01000003.1"/>
</dbReference>
<dbReference type="GO" id="GO:0016020">
    <property type="term" value="C:membrane"/>
    <property type="evidence" value="ECO:0007669"/>
    <property type="project" value="UniProtKB-SubCell"/>
</dbReference>
<proteinExistence type="predicted"/>
<reference evidence="6 7" key="1">
    <citation type="submission" date="2019-03" db="EMBL/GenBank/DDBJ databases">
        <title>Primorskyibacter sp. SS33 isolated from sediments.</title>
        <authorList>
            <person name="Xunke S."/>
        </authorList>
    </citation>
    <scope>NUCLEOTIDE SEQUENCE [LARGE SCALE GENOMIC DNA]</scope>
    <source>
        <strain evidence="6 7">SS33</strain>
    </source>
</reference>
<dbReference type="Proteomes" id="UP000295701">
    <property type="component" value="Unassembled WGS sequence"/>
</dbReference>
<organism evidence="6 7">
    <name type="scientific">Palleronia sediminis</name>
    <dbReference type="NCBI Taxonomy" id="2547833"/>
    <lineage>
        <taxon>Bacteria</taxon>
        <taxon>Pseudomonadati</taxon>
        <taxon>Pseudomonadota</taxon>
        <taxon>Alphaproteobacteria</taxon>
        <taxon>Rhodobacterales</taxon>
        <taxon>Roseobacteraceae</taxon>
        <taxon>Palleronia</taxon>
    </lineage>
</organism>
<keyword evidence="2 5" id="KW-0812">Transmembrane</keyword>
<dbReference type="OrthoDB" id="3576439at2"/>
<evidence type="ECO:0000256" key="2">
    <source>
        <dbReference type="ARBA" id="ARBA00022692"/>
    </source>
</evidence>
<dbReference type="InterPro" id="IPR032808">
    <property type="entry name" value="DoxX"/>
</dbReference>
<dbReference type="AlphaFoldDB" id="A0A4R6AFJ8"/>
<keyword evidence="7" id="KW-1185">Reference proteome</keyword>
<evidence type="ECO:0000256" key="5">
    <source>
        <dbReference type="SAM" id="Phobius"/>
    </source>
</evidence>
<evidence type="ECO:0008006" key="8">
    <source>
        <dbReference type="Google" id="ProtNLM"/>
    </source>
</evidence>
<evidence type="ECO:0000313" key="6">
    <source>
        <dbReference type="EMBL" id="TDL81872.1"/>
    </source>
</evidence>
<comment type="caution">
    <text evidence="6">The sequence shown here is derived from an EMBL/GenBank/DDBJ whole genome shotgun (WGS) entry which is preliminary data.</text>
</comment>
<comment type="subcellular location">
    <subcellularLocation>
        <location evidence="1">Membrane</location>
        <topology evidence="1">Multi-pass membrane protein</topology>
    </subcellularLocation>
</comment>
<sequence>MPAVFIALRVVLTGFFLFFGLQKLLGAEPAIALYNDLGFGQWPRFVTGTVEVLGALALWTPAAGVAGFFLIAAMAVGFVAKLAFVGPPVWHLAALLVATTALMIGHSANRKRADR</sequence>
<gene>
    <name evidence="6" type="ORF">E2L08_04255</name>
</gene>
<protein>
    <recommendedName>
        <fullName evidence="8">DoxX family protein</fullName>
    </recommendedName>
</protein>